<dbReference type="EMBL" id="JARJLG010000167">
    <property type="protein sequence ID" value="KAJ7733579.1"/>
    <property type="molecule type" value="Genomic_DNA"/>
</dbReference>
<reference evidence="1" key="1">
    <citation type="submission" date="2023-03" db="EMBL/GenBank/DDBJ databases">
        <title>Massive genome expansion in bonnet fungi (Mycena s.s.) driven by repeated elements and novel gene families across ecological guilds.</title>
        <authorList>
            <consortium name="Lawrence Berkeley National Laboratory"/>
            <person name="Harder C.B."/>
            <person name="Miyauchi S."/>
            <person name="Viragh M."/>
            <person name="Kuo A."/>
            <person name="Thoen E."/>
            <person name="Andreopoulos B."/>
            <person name="Lu D."/>
            <person name="Skrede I."/>
            <person name="Drula E."/>
            <person name="Henrissat B."/>
            <person name="Morin E."/>
            <person name="Kohler A."/>
            <person name="Barry K."/>
            <person name="LaButti K."/>
            <person name="Morin E."/>
            <person name="Salamov A."/>
            <person name="Lipzen A."/>
            <person name="Mereny Z."/>
            <person name="Hegedus B."/>
            <person name="Baldrian P."/>
            <person name="Stursova M."/>
            <person name="Weitz H."/>
            <person name="Taylor A."/>
            <person name="Grigoriev I.V."/>
            <person name="Nagy L.G."/>
            <person name="Martin F."/>
            <person name="Kauserud H."/>
        </authorList>
    </citation>
    <scope>NUCLEOTIDE SEQUENCE</scope>
    <source>
        <strain evidence="1">CBHHK188m</strain>
    </source>
</reference>
<protein>
    <submittedName>
        <fullName evidence="1">Uncharacterized protein</fullName>
    </submittedName>
</protein>
<evidence type="ECO:0000313" key="2">
    <source>
        <dbReference type="Proteomes" id="UP001215280"/>
    </source>
</evidence>
<keyword evidence="2" id="KW-1185">Reference proteome</keyword>
<organism evidence="1 2">
    <name type="scientific">Mycena maculata</name>
    <dbReference type="NCBI Taxonomy" id="230809"/>
    <lineage>
        <taxon>Eukaryota</taxon>
        <taxon>Fungi</taxon>
        <taxon>Dikarya</taxon>
        <taxon>Basidiomycota</taxon>
        <taxon>Agaricomycotina</taxon>
        <taxon>Agaricomycetes</taxon>
        <taxon>Agaricomycetidae</taxon>
        <taxon>Agaricales</taxon>
        <taxon>Marasmiineae</taxon>
        <taxon>Mycenaceae</taxon>
        <taxon>Mycena</taxon>
    </lineage>
</organism>
<name>A0AAD7I4C8_9AGAR</name>
<comment type="caution">
    <text evidence="1">The sequence shown here is derived from an EMBL/GenBank/DDBJ whole genome shotgun (WGS) entry which is preliminary data.</text>
</comment>
<accession>A0AAD7I4C8</accession>
<dbReference type="AlphaFoldDB" id="A0AAD7I4C8"/>
<evidence type="ECO:0000313" key="1">
    <source>
        <dbReference type="EMBL" id="KAJ7733579.1"/>
    </source>
</evidence>
<dbReference type="Proteomes" id="UP001215280">
    <property type="component" value="Unassembled WGS sequence"/>
</dbReference>
<proteinExistence type="predicted"/>
<sequence length="203" mass="23302">MRSQLDPPRSQRGRLGLCYLWLDANFHSPSLAHGLAFHSSNNLGRSGLSAVYPTVLRSHVRSFPWFGTDARRGHRNVTSDADVAPGSNALPHERRLCLEHRRWRRHQACRTRAKLDFAEFCLKMKSGWRAQRLRMVVVAPAMRYPLHQIQAIEQSSGIWARDGWIYMSIHPRRPVKQSCPQTRCWEVVSSMYSGTRNSLAIGQ</sequence>
<gene>
    <name evidence="1" type="ORF">DFH07DRAFT_134588</name>
</gene>